<evidence type="ECO:0000313" key="3">
    <source>
        <dbReference type="Proteomes" id="UP000753961"/>
    </source>
</evidence>
<feature type="compositionally biased region" description="Basic and acidic residues" evidence="1">
    <location>
        <begin position="28"/>
        <end position="41"/>
    </location>
</feature>
<keyword evidence="3" id="KW-1185">Reference proteome</keyword>
<protein>
    <submittedName>
        <fullName evidence="2">Uncharacterized protein</fullName>
    </submittedName>
</protein>
<dbReference type="Proteomes" id="UP000753961">
    <property type="component" value="Unassembled WGS sequence"/>
</dbReference>
<sequence length="50" mass="5704">MNILPDHTTMGIEEQILQLAEEKGLEKSLEKGTCGNRERTKNYNHSHHAT</sequence>
<dbReference type="AlphaFoldDB" id="A0A953HXZ0"/>
<proteinExistence type="predicted"/>
<reference evidence="2" key="1">
    <citation type="submission" date="2021-06" db="EMBL/GenBank/DDBJ databases">
        <title>44 bacteria genomes isolated from Dapeng, Shenzhen.</title>
        <authorList>
            <person name="Zheng W."/>
            <person name="Yu S."/>
            <person name="Huang Y."/>
        </authorList>
    </citation>
    <scope>NUCLEOTIDE SEQUENCE</scope>
    <source>
        <strain evidence="2">DP5N28-2</strain>
    </source>
</reference>
<name>A0A953HXZ0_9BACT</name>
<organism evidence="2 3">
    <name type="scientific">Membranihabitans marinus</name>
    <dbReference type="NCBI Taxonomy" id="1227546"/>
    <lineage>
        <taxon>Bacteria</taxon>
        <taxon>Pseudomonadati</taxon>
        <taxon>Bacteroidota</taxon>
        <taxon>Saprospiria</taxon>
        <taxon>Saprospirales</taxon>
        <taxon>Saprospiraceae</taxon>
        <taxon>Membranihabitans</taxon>
    </lineage>
</organism>
<comment type="caution">
    <text evidence="2">The sequence shown here is derived from an EMBL/GenBank/DDBJ whole genome shotgun (WGS) entry which is preliminary data.</text>
</comment>
<feature type="region of interest" description="Disordered" evidence="1">
    <location>
        <begin position="28"/>
        <end position="50"/>
    </location>
</feature>
<gene>
    <name evidence="2" type="ORF">KUV50_16915</name>
</gene>
<dbReference type="EMBL" id="JAHVHU010000018">
    <property type="protein sequence ID" value="MBY5959838.1"/>
    <property type="molecule type" value="Genomic_DNA"/>
</dbReference>
<evidence type="ECO:0000313" key="2">
    <source>
        <dbReference type="EMBL" id="MBY5959838.1"/>
    </source>
</evidence>
<dbReference type="RefSeq" id="WP_222581375.1">
    <property type="nucleotide sequence ID" value="NZ_JAHVHU010000018.1"/>
</dbReference>
<evidence type="ECO:0000256" key="1">
    <source>
        <dbReference type="SAM" id="MobiDB-lite"/>
    </source>
</evidence>
<accession>A0A953HXZ0</accession>